<comment type="similarity">
    <text evidence="4">Belongs to the cytochrome P450 family.</text>
</comment>
<dbReference type="Proteomes" id="UP000218334">
    <property type="component" value="Unassembled WGS sequence"/>
</dbReference>
<dbReference type="GO" id="GO:0016705">
    <property type="term" value="F:oxidoreductase activity, acting on paired donors, with incorporation or reduction of molecular oxygen"/>
    <property type="evidence" value="ECO:0007669"/>
    <property type="project" value="InterPro"/>
</dbReference>
<dbReference type="InterPro" id="IPR002401">
    <property type="entry name" value="Cyt_P450_E_grp-I"/>
</dbReference>
<comment type="pathway">
    <text evidence="3">Secondary metabolite biosynthesis; terpenoid biosynthesis.</text>
</comment>
<evidence type="ECO:0000256" key="4">
    <source>
        <dbReference type="ARBA" id="ARBA00010617"/>
    </source>
</evidence>
<keyword evidence="10 13" id="KW-0408">Iron</keyword>
<dbReference type="GO" id="GO:0004497">
    <property type="term" value="F:monooxygenase activity"/>
    <property type="evidence" value="ECO:0007669"/>
    <property type="project" value="UniProtKB-KW"/>
</dbReference>
<accession>A0A2H3B9K3</accession>
<dbReference type="PANTHER" id="PTHR24305">
    <property type="entry name" value="CYTOCHROME P450"/>
    <property type="match status" value="1"/>
</dbReference>
<keyword evidence="6 14" id="KW-0812">Transmembrane</keyword>
<evidence type="ECO:0000256" key="9">
    <source>
        <dbReference type="ARBA" id="ARBA00023002"/>
    </source>
</evidence>
<dbReference type="PRINTS" id="PR00385">
    <property type="entry name" value="P450"/>
</dbReference>
<evidence type="ECO:0000256" key="3">
    <source>
        <dbReference type="ARBA" id="ARBA00004721"/>
    </source>
</evidence>
<dbReference type="Gene3D" id="1.10.630.10">
    <property type="entry name" value="Cytochrome P450"/>
    <property type="match status" value="1"/>
</dbReference>
<evidence type="ECO:0000256" key="5">
    <source>
        <dbReference type="ARBA" id="ARBA00022617"/>
    </source>
</evidence>
<dbReference type="GO" id="GO:0020037">
    <property type="term" value="F:heme binding"/>
    <property type="evidence" value="ECO:0007669"/>
    <property type="project" value="InterPro"/>
</dbReference>
<keyword evidence="5 13" id="KW-0349">Heme</keyword>
<dbReference type="PRINTS" id="PR00463">
    <property type="entry name" value="EP450I"/>
</dbReference>
<gene>
    <name evidence="15" type="ORF">ARMSODRAFT_1020567</name>
</gene>
<evidence type="ECO:0000256" key="11">
    <source>
        <dbReference type="ARBA" id="ARBA00023033"/>
    </source>
</evidence>
<evidence type="ECO:0000256" key="8">
    <source>
        <dbReference type="ARBA" id="ARBA00022989"/>
    </source>
</evidence>
<keyword evidence="8 14" id="KW-1133">Transmembrane helix</keyword>
<organism evidence="15 16">
    <name type="scientific">Armillaria solidipes</name>
    <dbReference type="NCBI Taxonomy" id="1076256"/>
    <lineage>
        <taxon>Eukaryota</taxon>
        <taxon>Fungi</taxon>
        <taxon>Dikarya</taxon>
        <taxon>Basidiomycota</taxon>
        <taxon>Agaricomycotina</taxon>
        <taxon>Agaricomycetes</taxon>
        <taxon>Agaricomycetidae</taxon>
        <taxon>Agaricales</taxon>
        <taxon>Marasmiineae</taxon>
        <taxon>Physalacriaceae</taxon>
        <taxon>Armillaria</taxon>
    </lineage>
</organism>
<dbReference type="InterPro" id="IPR001128">
    <property type="entry name" value="Cyt_P450"/>
</dbReference>
<evidence type="ECO:0000256" key="2">
    <source>
        <dbReference type="ARBA" id="ARBA00004370"/>
    </source>
</evidence>
<evidence type="ECO:0000313" key="15">
    <source>
        <dbReference type="EMBL" id="PBK67559.1"/>
    </source>
</evidence>
<reference evidence="16" key="1">
    <citation type="journal article" date="2017" name="Nat. Ecol. Evol.">
        <title>Genome expansion and lineage-specific genetic innovations in the forest pathogenic fungi Armillaria.</title>
        <authorList>
            <person name="Sipos G."/>
            <person name="Prasanna A.N."/>
            <person name="Walter M.C."/>
            <person name="O'Connor E."/>
            <person name="Balint B."/>
            <person name="Krizsan K."/>
            <person name="Kiss B."/>
            <person name="Hess J."/>
            <person name="Varga T."/>
            <person name="Slot J."/>
            <person name="Riley R."/>
            <person name="Boka B."/>
            <person name="Rigling D."/>
            <person name="Barry K."/>
            <person name="Lee J."/>
            <person name="Mihaltcheva S."/>
            <person name="LaButti K."/>
            <person name="Lipzen A."/>
            <person name="Waldron R."/>
            <person name="Moloney N.M."/>
            <person name="Sperisen C."/>
            <person name="Kredics L."/>
            <person name="Vagvoelgyi C."/>
            <person name="Patrignani A."/>
            <person name="Fitzpatrick D."/>
            <person name="Nagy I."/>
            <person name="Doyle S."/>
            <person name="Anderson J.B."/>
            <person name="Grigoriev I.V."/>
            <person name="Gueldener U."/>
            <person name="Muensterkoetter M."/>
            <person name="Nagy L.G."/>
        </authorList>
    </citation>
    <scope>NUCLEOTIDE SEQUENCE [LARGE SCALE GENOMIC DNA]</scope>
    <source>
        <strain evidence="16">28-4</strain>
    </source>
</reference>
<feature type="binding site" description="axial binding residue" evidence="13">
    <location>
        <position position="478"/>
    </location>
    <ligand>
        <name>heme</name>
        <dbReference type="ChEBI" id="CHEBI:30413"/>
    </ligand>
    <ligandPart>
        <name>Fe</name>
        <dbReference type="ChEBI" id="CHEBI:18248"/>
    </ligandPart>
</feature>
<comment type="subcellular location">
    <subcellularLocation>
        <location evidence="2">Membrane</location>
    </subcellularLocation>
</comment>
<sequence length="536" mass="60288">MFEQPLLTCATLFVVVVILTLMVMKPRRPLRHIPGPPSSSWLFGNMIELLLPHQYGDNEFSWQDTYGPVYRIKGCFGEDRLMVSDPCTLKHVLNDTIFARSPQQQQIVRMLIGEQSLLYAHELYTGSDHRRMRSVMTPAFSASHVRALPPLFRRIAQNVVQRWRVEGASGSSGVVTDVYPAIHNATLNNICEGIMGFQFNADQDTGKSELGRSIQNIVAISSTRSKLSILAEGGLLYVPPVLLKLALHLPTRALRALHRNRVLGNRVSEQLIKEKYEAMKLGVESEKDLLTALVNANAANKDERQRMTEQEMIEQIPTIMISGQDTTGNTLSWCLYQFAQNPDWQEKIRREVLTMKENPDRELTYSDLEKLTLMNAYIKEILRFHSGLPMSERIATCDTVLPLSRPITTIKGEVITEIPIKKGQSVISATSSYNRLKSIWGDDADVFRPERWLEELPKGQALGPYANLMSFFGGQRACIGWRFALTSMQVLLAELLCNFTFSFPPNNEVRAAVAVTLIPVTNEGVPGLPICVKSLE</sequence>
<evidence type="ECO:0000256" key="7">
    <source>
        <dbReference type="ARBA" id="ARBA00022723"/>
    </source>
</evidence>
<dbReference type="PANTHER" id="PTHR24305:SF166">
    <property type="entry name" value="CYTOCHROME P450 12A4, MITOCHONDRIAL-RELATED"/>
    <property type="match status" value="1"/>
</dbReference>
<dbReference type="EMBL" id="KZ293436">
    <property type="protein sequence ID" value="PBK67559.1"/>
    <property type="molecule type" value="Genomic_DNA"/>
</dbReference>
<dbReference type="SUPFAM" id="SSF48264">
    <property type="entry name" value="Cytochrome P450"/>
    <property type="match status" value="1"/>
</dbReference>
<proteinExistence type="inferred from homology"/>
<keyword evidence="12 14" id="KW-0472">Membrane</keyword>
<evidence type="ECO:0000256" key="1">
    <source>
        <dbReference type="ARBA" id="ARBA00001971"/>
    </source>
</evidence>
<dbReference type="GO" id="GO:0005506">
    <property type="term" value="F:iron ion binding"/>
    <property type="evidence" value="ECO:0007669"/>
    <property type="project" value="InterPro"/>
</dbReference>
<dbReference type="InterPro" id="IPR036396">
    <property type="entry name" value="Cyt_P450_sf"/>
</dbReference>
<name>A0A2H3B9K3_9AGAR</name>
<keyword evidence="9" id="KW-0560">Oxidoreductase</keyword>
<dbReference type="AlphaFoldDB" id="A0A2H3B9K3"/>
<dbReference type="STRING" id="1076256.A0A2H3B9K3"/>
<evidence type="ECO:0000256" key="14">
    <source>
        <dbReference type="SAM" id="Phobius"/>
    </source>
</evidence>
<dbReference type="Pfam" id="PF00067">
    <property type="entry name" value="p450"/>
    <property type="match status" value="1"/>
</dbReference>
<protein>
    <submittedName>
        <fullName evidence="15">Cytochrome P450</fullName>
    </submittedName>
</protein>
<evidence type="ECO:0000256" key="12">
    <source>
        <dbReference type="ARBA" id="ARBA00023136"/>
    </source>
</evidence>
<keyword evidence="16" id="KW-1185">Reference proteome</keyword>
<evidence type="ECO:0000256" key="6">
    <source>
        <dbReference type="ARBA" id="ARBA00022692"/>
    </source>
</evidence>
<dbReference type="InterPro" id="IPR050121">
    <property type="entry name" value="Cytochrome_P450_monoxygenase"/>
</dbReference>
<evidence type="ECO:0000313" key="16">
    <source>
        <dbReference type="Proteomes" id="UP000218334"/>
    </source>
</evidence>
<feature type="transmembrane region" description="Helical" evidence="14">
    <location>
        <begin position="6"/>
        <end position="24"/>
    </location>
</feature>
<keyword evidence="7 13" id="KW-0479">Metal-binding</keyword>
<comment type="cofactor">
    <cofactor evidence="1 13">
        <name>heme</name>
        <dbReference type="ChEBI" id="CHEBI:30413"/>
    </cofactor>
</comment>
<evidence type="ECO:0000256" key="10">
    <source>
        <dbReference type="ARBA" id="ARBA00023004"/>
    </source>
</evidence>
<dbReference type="GO" id="GO:0016020">
    <property type="term" value="C:membrane"/>
    <property type="evidence" value="ECO:0007669"/>
    <property type="project" value="UniProtKB-SubCell"/>
</dbReference>
<keyword evidence="11" id="KW-0503">Monooxygenase</keyword>
<evidence type="ECO:0000256" key="13">
    <source>
        <dbReference type="PIRSR" id="PIRSR602401-1"/>
    </source>
</evidence>